<organism evidence="1 2">
    <name type="scientific">Diphasiastrum complanatum</name>
    <name type="common">Issler's clubmoss</name>
    <name type="synonym">Lycopodium complanatum</name>
    <dbReference type="NCBI Taxonomy" id="34168"/>
    <lineage>
        <taxon>Eukaryota</taxon>
        <taxon>Viridiplantae</taxon>
        <taxon>Streptophyta</taxon>
        <taxon>Embryophyta</taxon>
        <taxon>Tracheophyta</taxon>
        <taxon>Lycopodiopsida</taxon>
        <taxon>Lycopodiales</taxon>
        <taxon>Lycopodiaceae</taxon>
        <taxon>Lycopodioideae</taxon>
        <taxon>Diphasiastrum</taxon>
    </lineage>
</organism>
<dbReference type="EMBL" id="CM055099">
    <property type="protein sequence ID" value="KAJ7545774.1"/>
    <property type="molecule type" value="Genomic_DNA"/>
</dbReference>
<evidence type="ECO:0000313" key="2">
    <source>
        <dbReference type="Proteomes" id="UP001162992"/>
    </source>
</evidence>
<comment type="caution">
    <text evidence="1">The sequence shown here is derived from an EMBL/GenBank/DDBJ whole genome shotgun (WGS) entry which is preliminary data.</text>
</comment>
<keyword evidence="2" id="KW-1185">Reference proteome</keyword>
<name>A0ACC2CUR8_DIPCM</name>
<accession>A0ACC2CUR8</accession>
<reference evidence="2" key="1">
    <citation type="journal article" date="2024" name="Proc. Natl. Acad. Sci. U.S.A.">
        <title>Extraordinary preservation of gene collinearity over three hundred million years revealed in homosporous lycophytes.</title>
        <authorList>
            <person name="Li C."/>
            <person name="Wickell D."/>
            <person name="Kuo L.Y."/>
            <person name="Chen X."/>
            <person name="Nie B."/>
            <person name="Liao X."/>
            <person name="Peng D."/>
            <person name="Ji J."/>
            <person name="Jenkins J."/>
            <person name="Williams M."/>
            <person name="Shu S."/>
            <person name="Plott C."/>
            <person name="Barry K."/>
            <person name="Rajasekar S."/>
            <person name="Grimwood J."/>
            <person name="Han X."/>
            <person name="Sun S."/>
            <person name="Hou Z."/>
            <person name="He W."/>
            <person name="Dai G."/>
            <person name="Sun C."/>
            <person name="Schmutz J."/>
            <person name="Leebens-Mack J.H."/>
            <person name="Li F.W."/>
            <person name="Wang L."/>
        </authorList>
    </citation>
    <scope>NUCLEOTIDE SEQUENCE [LARGE SCALE GENOMIC DNA]</scope>
    <source>
        <strain evidence="2">cv. PW_Plant_1</strain>
    </source>
</reference>
<protein>
    <submittedName>
        <fullName evidence="1">Uncharacterized protein</fullName>
    </submittedName>
</protein>
<evidence type="ECO:0000313" key="1">
    <source>
        <dbReference type="EMBL" id="KAJ7545774.1"/>
    </source>
</evidence>
<proteinExistence type="predicted"/>
<dbReference type="Proteomes" id="UP001162992">
    <property type="component" value="Chromosome 8"/>
</dbReference>
<sequence length="705" mass="79357">MEAIKGLAHSQFQPPLTEGFCEINSSRQFLGQQFKSEDSFFCSNVIQTYIHRRSSQVKERSLEALCEKMPTSMLDFANSTRKRCMQSAIHDKPVYKSVLCSSFNENGSIATSYKSLNKSISAADVKERIDERIPTVPRQGLLTVENDEPADMLADSFHHGNGGVWTPDLQKHGSAPLQKLQHDNGNALENQVDSKNKGMQVDKGIGIVEFLKNKRILITGSTGFLAKVLVEKILREQPDVGQLYLLINANTTEKAKERLNSEVQGSKLFQLIEDKYGKQFKNFMQSKLTAVAGNVSRDGLGLGKEVAVELANKIDIIVNSAATTTFDERYDVAVDINTRGPLRLLEFGKKCPHLQLFLHLSTAFVNGQRRGCVPEKPLKMGESIAKELSGDHAAPGVDVLAEIALAQKALNGVNTETVVAQTAYMKRLGVQRAKLHGWQDTYVFTKAMGEMLIEESRAQIPVVILRPSVIESTIAEPFSGWMEGLRMMDPILIAYGKGQINGFTADPQGVLDVVPADMVVNATLAAMAKHIRQPGLRVYQIGSSVVNPLVFERIAKLLYQHFRSQPFMDQKGKPIIMPKLRLFKNKDSLYIYNFLKTEFPRQVYIQMAKFFPWLKSNVSEKRLAYLNQAAQQVQYLVDIYTPYTFYEGRFDISNTENLHQELSSEEKAKFGFEVRSIDWDNYIEHIHFPGLRKYPLKGRNIATRF</sequence>
<gene>
    <name evidence="1" type="ORF">O6H91_08G009800</name>
</gene>